<evidence type="ECO:0000313" key="3">
    <source>
        <dbReference type="Proteomes" id="UP000749559"/>
    </source>
</evidence>
<feature type="region of interest" description="Disordered" evidence="1">
    <location>
        <begin position="1"/>
        <end position="72"/>
    </location>
</feature>
<dbReference type="AlphaFoldDB" id="A0A8S4PTB3"/>
<feature type="non-terminal residue" evidence="2">
    <location>
        <position position="267"/>
    </location>
</feature>
<protein>
    <submittedName>
        <fullName evidence="2">Uncharacterized protein</fullName>
    </submittedName>
</protein>
<evidence type="ECO:0000313" key="2">
    <source>
        <dbReference type="EMBL" id="CAH1797407.1"/>
    </source>
</evidence>
<dbReference type="EMBL" id="CAIIXF020000010">
    <property type="protein sequence ID" value="CAH1797407.1"/>
    <property type="molecule type" value="Genomic_DNA"/>
</dbReference>
<evidence type="ECO:0000256" key="1">
    <source>
        <dbReference type="SAM" id="MobiDB-lite"/>
    </source>
</evidence>
<sequence>PSPCPPSVHGSSTGTPTVSREEQPSLLTPAAPLSWSPGAPSPRPPSGSSLGTPPVKRRRDQPSQAEVALGSHEVPDEVVKRLDVVLKSYREETGHLGSDKYSASLARHDGSWHSFANGIHRVLAGFSRQCVEDLRNIGKPIHPLRQQVGEKKIAPGLLRTYVSNTKRFIAWVRGEADLLQELSITSEAHLQIEAKLSTTAANLAKEQVSVKVKTNAAGVAEDEVDDGHFAAYPNSDHVEGVLRALVEAGETGEKIAGQQATRYRNAL</sequence>
<feature type="compositionally biased region" description="Polar residues" evidence="1">
    <location>
        <begin position="9"/>
        <end position="18"/>
    </location>
</feature>
<proteinExistence type="predicted"/>
<dbReference type="Proteomes" id="UP000749559">
    <property type="component" value="Unassembled WGS sequence"/>
</dbReference>
<reference evidence="2" key="1">
    <citation type="submission" date="2022-03" db="EMBL/GenBank/DDBJ databases">
        <authorList>
            <person name="Martin C."/>
        </authorList>
    </citation>
    <scope>NUCLEOTIDE SEQUENCE</scope>
</reference>
<organism evidence="2 3">
    <name type="scientific">Owenia fusiformis</name>
    <name type="common">Polychaete worm</name>
    <dbReference type="NCBI Taxonomy" id="6347"/>
    <lineage>
        <taxon>Eukaryota</taxon>
        <taxon>Metazoa</taxon>
        <taxon>Spiralia</taxon>
        <taxon>Lophotrochozoa</taxon>
        <taxon>Annelida</taxon>
        <taxon>Polychaeta</taxon>
        <taxon>Sedentaria</taxon>
        <taxon>Canalipalpata</taxon>
        <taxon>Sabellida</taxon>
        <taxon>Oweniida</taxon>
        <taxon>Oweniidae</taxon>
        <taxon>Owenia</taxon>
    </lineage>
</organism>
<keyword evidence="3" id="KW-1185">Reference proteome</keyword>
<comment type="caution">
    <text evidence="2">The sequence shown here is derived from an EMBL/GenBank/DDBJ whole genome shotgun (WGS) entry which is preliminary data.</text>
</comment>
<gene>
    <name evidence="2" type="ORF">OFUS_LOCUS21693</name>
</gene>
<name>A0A8S4PTB3_OWEFU</name>
<accession>A0A8S4PTB3</accession>